<dbReference type="NCBIfam" id="TIGR04018">
    <property type="entry name" value="Bthiol_YpdA"/>
    <property type="match status" value="1"/>
</dbReference>
<keyword evidence="2" id="KW-0285">Flavoprotein</keyword>
<accession>A0A1H0AXL9</accession>
<proteinExistence type="predicted"/>
<dbReference type="PRINTS" id="PR00469">
    <property type="entry name" value="PNDRDTASEII"/>
</dbReference>
<dbReference type="RefSeq" id="WP_090840521.1">
    <property type="nucleotide sequence ID" value="NZ_FNIL01000001.1"/>
</dbReference>
<dbReference type="Proteomes" id="UP000198778">
    <property type="component" value="Unassembled WGS sequence"/>
</dbReference>
<name>A0A1H0AXL9_9BACI</name>
<evidence type="ECO:0000256" key="1">
    <source>
        <dbReference type="ARBA" id="ARBA00001974"/>
    </source>
</evidence>
<organism evidence="4 5">
    <name type="scientific">Alkalicoccus daliensis</name>
    <dbReference type="NCBI Taxonomy" id="745820"/>
    <lineage>
        <taxon>Bacteria</taxon>
        <taxon>Bacillati</taxon>
        <taxon>Bacillota</taxon>
        <taxon>Bacilli</taxon>
        <taxon>Bacillales</taxon>
        <taxon>Bacillaceae</taxon>
        <taxon>Alkalicoccus</taxon>
    </lineage>
</organism>
<dbReference type="AlphaFoldDB" id="A0A1H0AXL9"/>
<sequence>MRKEKVIVIGGGPCGMSAAIELQERGFDPLILERGNIVHSIYRYPTHQQFFSTSEKLSIGGIPFYSTERKPKRNEALVYYRKVAEEKKLRINSYEEVKSVTKNEKFLVETVKRGETNIYEADYIVVATGYYDSPNTLGVPGESQPHVFHYFHEAHPYYGQKVAIIGGKNSAVDAALELEKAGAEVSVFYRGEEYSKSIKPWILPEFQSLAKNGYINLIFNADITNIGTDTLTYEVDGKSYKETADFVFAMVGYHPDHTFIQSMGVSIDHLSGRPEFKENMETNVPNIYIAGVIAAGNNANEIFIENGRWHGVDIAEDILMKEKMSSPVEK</sequence>
<dbReference type="OrthoDB" id="9778740at2"/>
<gene>
    <name evidence="4" type="ORF">SAMN04488053_101655</name>
</gene>
<keyword evidence="5" id="KW-1185">Reference proteome</keyword>
<evidence type="ECO:0000256" key="2">
    <source>
        <dbReference type="ARBA" id="ARBA00022630"/>
    </source>
</evidence>
<dbReference type="InterPro" id="IPR023856">
    <property type="entry name" value="Bdr"/>
</dbReference>
<dbReference type="STRING" id="745820.SAMN04488053_101655"/>
<dbReference type="InterPro" id="IPR050097">
    <property type="entry name" value="Ferredoxin-NADP_redctase_2"/>
</dbReference>
<protein>
    <submittedName>
        <fullName evidence="4">Thioredoxin reductase (NADPH)</fullName>
    </submittedName>
</protein>
<keyword evidence="3" id="KW-0560">Oxidoreductase</keyword>
<dbReference type="Pfam" id="PF13738">
    <property type="entry name" value="Pyr_redox_3"/>
    <property type="match status" value="1"/>
</dbReference>
<reference evidence="5" key="1">
    <citation type="submission" date="2016-10" db="EMBL/GenBank/DDBJ databases">
        <authorList>
            <person name="Varghese N."/>
            <person name="Submissions S."/>
        </authorList>
    </citation>
    <scope>NUCLEOTIDE SEQUENCE [LARGE SCALE GENOMIC DNA]</scope>
    <source>
        <strain evidence="5">CGMCC 1.10369</strain>
    </source>
</reference>
<evidence type="ECO:0000313" key="4">
    <source>
        <dbReference type="EMBL" id="SDN37956.1"/>
    </source>
</evidence>
<dbReference type="SUPFAM" id="SSF51905">
    <property type="entry name" value="FAD/NAD(P)-binding domain"/>
    <property type="match status" value="1"/>
</dbReference>
<dbReference type="EMBL" id="FNIL01000001">
    <property type="protein sequence ID" value="SDN37956.1"/>
    <property type="molecule type" value="Genomic_DNA"/>
</dbReference>
<evidence type="ECO:0000256" key="3">
    <source>
        <dbReference type="ARBA" id="ARBA00023002"/>
    </source>
</evidence>
<comment type="cofactor">
    <cofactor evidence="1">
        <name>FAD</name>
        <dbReference type="ChEBI" id="CHEBI:57692"/>
    </cofactor>
</comment>
<dbReference type="PANTHER" id="PTHR48105">
    <property type="entry name" value="THIOREDOXIN REDUCTASE 1-RELATED-RELATED"/>
    <property type="match status" value="1"/>
</dbReference>
<dbReference type="InterPro" id="IPR036188">
    <property type="entry name" value="FAD/NAD-bd_sf"/>
</dbReference>
<dbReference type="GO" id="GO:0016491">
    <property type="term" value="F:oxidoreductase activity"/>
    <property type="evidence" value="ECO:0007669"/>
    <property type="project" value="UniProtKB-KW"/>
</dbReference>
<evidence type="ECO:0000313" key="5">
    <source>
        <dbReference type="Proteomes" id="UP000198778"/>
    </source>
</evidence>
<dbReference type="Gene3D" id="3.50.50.60">
    <property type="entry name" value="FAD/NAD(P)-binding domain"/>
    <property type="match status" value="2"/>
</dbReference>
<dbReference type="PRINTS" id="PR00368">
    <property type="entry name" value="FADPNR"/>
</dbReference>